<evidence type="ECO:0000256" key="1">
    <source>
        <dbReference type="SAM" id="Phobius"/>
    </source>
</evidence>
<evidence type="ECO:0000313" key="3">
    <source>
        <dbReference type="Proteomes" id="UP000600363"/>
    </source>
</evidence>
<keyword evidence="1" id="KW-1133">Transmembrane helix</keyword>
<dbReference type="PANTHER" id="PTHR36394">
    <property type="entry name" value="OS01G0277700 PROTEIN"/>
    <property type="match status" value="1"/>
</dbReference>
<evidence type="ECO:0008006" key="4">
    <source>
        <dbReference type="Google" id="ProtNLM"/>
    </source>
</evidence>
<feature type="transmembrane region" description="Helical" evidence="1">
    <location>
        <begin position="6"/>
        <end position="26"/>
    </location>
</feature>
<dbReference type="RefSeq" id="WP_042687041.1">
    <property type="nucleotide sequence ID" value="NZ_DUIH01000022.1"/>
</dbReference>
<dbReference type="AlphaFoldDB" id="A0A832RYM8"/>
<keyword evidence="1" id="KW-0472">Membrane</keyword>
<gene>
    <name evidence="2" type="ORF">HA299_06985</name>
</gene>
<feature type="transmembrane region" description="Helical" evidence="1">
    <location>
        <begin position="127"/>
        <end position="150"/>
    </location>
</feature>
<comment type="caution">
    <text evidence="2">The sequence shown here is derived from an EMBL/GenBank/DDBJ whole genome shotgun (WGS) entry which is preliminary data.</text>
</comment>
<protein>
    <recommendedName>
        <fullName evidence="4">Urease accessory protein UreH-like transmembrane domain-containing protein</fullName>
    </recommendedName>
</protein>
<reference evidence="2" key="1">
    <citation type="journal article" date="2020" name="bioRxiv">
        <title>A rank-normalized archaeal taxonomy based on genome phylogeny resolves widespread incomplete and uneven classifications.</title>
        <authorList>
            <person name="Rinke C."/>
            <person name="Chuvochina M."/>
            <person name="Mussig A.J."/>
            <person name="Chaumeil P.-A."/>
            <person name="Waite D.W."/>
            <person name="Whitman W.B."/>
            <person name="Parks D.H."/>
            <person name="Hugenholtz P."/>
        </authorList>
    </citation>
    <scope>NUCLEOTIDE SEQUENCE</scope>
    <source>
        <strain evidence="2">UBA12518</strain>
    </source>
</reference>
<feature type="transmembrane region" description="Helical" evidence="1">
    <location>
        <begin position="81"/>
        <end position="99"/>
    </location>
</feature>
<name>A0A832RYM8_9EURY</name>
<feature type="transmembrane region" description="Helical" evidence="1">
    <location>
        <begin position="47"/>
        <end position="75"/>
    </location>
</feature>
<proteinExistence type="predicted"/>
<dbReference type="PANTHER" id="PTHR36394:SF1">
    <property type="entry name" value="OS01G0277700 PROTEIN"/>
    <property type="match status" value="1"/>
</dbReference>
<evidence type="ECO:0000313" key="2">
    <source>
        <dbReference type="EMBL" id="HIH70332.1"/>
    </source>
</evidence>
<dbReference type="EMBL" id="DUIH01000022">
    <property type="protein sequence ID" value="HIH70332.1"/>
    <property type="molecule type" value="Genomic_DNA"/>
</dbReference>
<feature type="transmembrane region" description="Helical" evidence="1">
    <location>
        <begin position="156"/>
        <end position="181"/>
    </location>
</feature>
<dbReference type="Proteomes" id="UP000600363">
    <property type="component" value="Unassembled WGS sequence"/>
</dbReference>
<keyword evidence="1" id="KW-0812">Transmembrane</keyword>
<sequence length="214" mass="22575">MHIESAIIIAAIVLGVTHTVAPDHWMPFAAVARARGWGTSKALRVTAMGGIGHVSTSIVLSAIAIAVGVWVAGVLENFEDIFAGTLLLGFGMVYTLISLRGHTHSHGHSHSHTHDHSHAHGDRYGHFLVVLASVSPCVPFIPVMLAAVPYGAMTVAMATVLFALSTVLLMVALVFAALTSTRRLSISPRRERHLNVAAGLIIALLGVGVLFFGL</sequence>
<feature type="transmembrane region" description="Helical" evidence="1">
    <location>
        <begin position="193"/>
        <end position="213"/>
    </location>
</feature>
<accession>A0A832RYM8</accession>
<organism evidence="2 3">
    <name type="scientific">Methermicoccus shengliensis</name>
    <dbReference type="NCBI Taxonomy" id="660064"/>
    <lineage>
        <taxon>Archaea</taxon>
        <taxon>Methanobacteriati</taxon>
        <taxon>Methanobacteriota</taxon>
        <taxon>Stenosarchaea group</taxon>
        <taxon>Methanomicrobia</taxon>
        <taxon>Methanosarcinales</taxon>
        <taxon>Methermicoccaceae</taxon>
        <taxon>Methermicoccus</taxon>
    </lineage>
</organism>